<dbReference type="PANTHER" id="PTHR42850">
    <property type="entry name" value="METALLOPHOSPHOESTERASE"/>
    <property type="match status" value="1"/>
</dbReference>
<reference evidence="3" key="1">
    <citation type="submission" date="2022-11" db="EMBL/GenBank/DDBJ databases">
        <title>Minimal conservation of predation-associated metabolite biosynthetic gene clusters underscores biosynthetic potential of Myxococcota including descriptions for ten novel species: Archangium lansinium sp. nov., Myxococcus landrumus sp. nov., Nannocystis bai.</title>
        <authorList>
            <person name="Ahearne A."/>
            <person name="Stevens C."/>
            <person name="Dowd S."/>
        </authorList>
    </citation>
    <scope>NUCLEOTIDE SEQUENCE</scope>
    <source>
        <strain evidence="3">Fl3</strain>
    </source>
</reference>
<dbReference type="PANTHER" id="PTHR42850:SF7">
    <property type="entry name" value="BIS(5'-NUCLEOSYL)-TETRAPHOSPHATASE PRPE [ASYMMETRICAL]"/>
    <property type="match status" value="1"/>
</dbReference>
<dbReference type="InterPro" id="IPR024028">
    <property type="entry name" value="PNKP_bac"/>
</dbReference>
<dbReference type="SUPFAM" id="SSF56300">
    <property type="entry name" value="Metallo-dependent phosphatases"/>
    <property type="match status" value="1"/>
</dbReference>
<dbReference type="NCBIfam" id="TIGR04075">
    <property type="entry name" value="bacter_Pnkp"/>
    <property type="match status" value="1"/>
</dbReference>
<keyword evidence="3" id="KW-0418">Kinase</keyword>
<accession>A0ABY7HCA0</accession>
<dbReference type="Gene3D" id="3.30.470.30">
    <property type="entry name" value="DNA ligase/mRNA capping enzyme"/>
    <property type="match status" value="2"/>
</dbReference>
<dbReference type="InterPro" id="IPR050126">
    <property type="entry name" value="Ap4A_hydrolase"/>
</dbReference>
<keyword evidence="4" id="KW-1185">Reference proteome</keyword>
<dbReference type="InterPro" id="IPR041780">
    <property type="entry name" value="MPP_PrpE-like"/>
</dbReference>
<evidence type="ECO:0000259" key="2">
    <source>
        <dbReference type="Pfam" id="PF16542"/>
    </source>
</evidence>
<dbReference type="PRINTS" id="PR00114">
    <property type="entry name" value="STPHPHTASE"/>
</dbReference>
<feature type="domain" description="Polynucleotide kinase-phosphatase ligase" evidence="2">
    <location>
        <begin position="466"/>
        <end position="843"/>
    </location>
</feature>
<dbReference type="CDD" id="cd07423">
    <property type="entry name" value="MPP_Prp_like"/>
    <property type="match status" value="1"/>
</dbReference>
<dbReference type="InterPro" id="IPR027417">
    <property type="entry name" value="P-loop_NTPase"/>
</dbReference>
<evidence type="ECO:0000313" key="4">
    <source>
        <dbReference type="Proteomes" id="UP001164459"/>
    </source>
</evidence>
<evidence type="ECO:0000259" key="1">
    <source>
        <dbReference type="Pfam" id="PF00149"/>
    </source>
</evidence>
<dbReference type="Pfam" id="PF00149">
    <property type="entry name" value="Metallophos"/>
    <property type="match status" value="1"/>
</dbReference>
<dbReference type="Gene3D" id="3.60.21.10">
    <property type="match status" value="1"/>
</dbReference>
<organism evidence="3 4">
    <name type="scientific">Nannocystis punicea</name>
    <dbReference type="NCBI Taxonomy" id="2995304"/>
    <lineage>
        <taxon>Bacteria</taxon>
        <taxon>Pseudomonadati</taxon>
        <taxon>Myxococcota</taxon>
        <taxon>Polyangia</taxon>
        <taxon>Nannocystales</taxon>
        <taxon>Nannocystaceae</taxon>
        <taxon>Nannocystis</taxon>
    </lineage>
</organism>
<keyword evidence="3" id="KW-0808">Transferase</keyword>
<dbReference type="InterPro" id="IPR032380">
    <property type="entry name" value="PNKP_ligase_dom"/>
</dbReference>
<dbReference type="Proteomes" id="UP001164459">
    <property type="component" value="Chromosome"/>
</dbReference>
<evidence type="ECO:0000313" key="3">
    <source>
        <dbReference type="EMBL" id="WAS96725.1"/>
    </source>
</evidence>
<feature type="domain" description="Calcineurin-like phosphoesterase" evidence="1">
    <location>
        <begin position="181"/>
        <end position="375"/>
    </location>
</feature>
<dbReference type="SUPFAM" id="SSF56091">
    <property type="entry name" value="DNA ligase/mRNA capping enzyme, catalytic domain"/>
    <property type="match status" value="1"/>
</dbReference>
<dbReference type="InterPro" id="IPR029052">
    <property type="entry name" value="Metallo-depent_PP-like"/>
</dbReference>
<dbReference type="InterPro" id="IPR004843">
    <property type="entry name" value="Calcineurin-like_PHP"/>
</dbReference>
<dbReference type="Pfam" id="PF13671">
    <property type="entry name" value="AAA_33"/>
    <property type="match status" value="1"/>
</dbReference>
<gene>
    <name evidence="3" type="ORF">O0S08_11295</name>
</gene>
<dbReference type="SUPFAM" id="SSF52540">
    <property type="entry name" value="P-loop containing nucleoside triphosphate hydrolases"/>
    <property type="match status" value="1"/>
</dbReference>
<proteinExistence type="predicted"/>
<dbReference type="Gene3D" id="3.40.50.300">
    <property type="entry name" value="P-loop containing nucleotide triphosphate hydrolases"/>
    <property type="match status" value="1"/>
</dbReference>
<name>A0ABY7HCA0_9BACT</name>
<sequence length="848" mass="93948">MTQLVIPELAVVAMIGASGSGKSTFARKHFKPTEVLSSDFCRGLVSDDENNQQATGDAFELLFTIARKRLDRRLLTVIDATNVQTEARKSVLALAREKHAMPVAIALDVPAKVCLERSQQRSDRSLGPPIIRQQCSQMRQSLRELKREGFRYVYVLRGEEIEAATIERARLWSDRREDRGPFDIIGDIHGCFDELQALLVRLGYAVEDGGDAFRVTHPQGRRVIFLGDLVDRGPKIAEVLRIVMDMVASGAALCVPGNHELKLLRYLRGSDVKPTHGFAETAAQLAAAPPELGRRAERFIDSLVSHYTLDGERLVVAHAGLKESLQGRASGAVRQFALFGETTGETDEFGLPVRYDWAREYRGRAIVVYGHTPVPSPEWLNRTICVDTGCVYGGALTALRYPELEWVSEPARRVYCESVKPLKPPPERSAQQEHDELLDLADLLGKRNLSTRLRPNLTISAEHSAAALEVMSRFAVDPRWLVYLPPTMSPSETSQREGLLEHPAEALAYYREAGVGAVVCEQKHMGSRAVVIVGRSAGALQRRFGAKASARGVIYSRTGRPFFADAAIEAALLERVADSATAIDLWAELDTDWLCLDCEILPWSAKAQALLRDQYAPTGAAGEAGLQASVAALRAAAGRGIEVDSLLAAHVRRLEDVRKYRQAYRRYCWPVEGPGDYRIAPFHLLASEGRVHADRDHVWHMETLARLCAPAPELLLATPYRVVDTDDEESCEGAIAWWEALTAAGGEGMVVKPFDFVAKGPKGLMQPAIKCRGPEYLRIIYGPEYTAPEHLDRLRARGLGSKRSLAIREFALGLEALERFVRREPLRRVHECVFAVLALESEPVDPRL</sequence>
<dbReference type="InterPro" id="IPR006186">
    <property type="entry name" value="Ser/Thr-sp_prot-phosphatase"/>
</dbReference>
<dbReference type="EMBL" id="CP114040">
    <property type="protein sequence ID" value="WAS96725.1"/>
    <property type="molecule type" value="Genomic_DNA"/>
</dbReference>
<protein>
    <submittedName>
        <fullName evidence="3">Polynucleotide kinase-phosphatase</fullName>
    </submittedName>
</protein>
<dbReference type="Pfam" id="PF16542">
    <property type="entry name" value="PNKP_ligase"/>
    <property type="match status" value="1"/>
</dbReference>
<dbReference type="RefSeq" id="WP_269039089.1">
    <property type="nucleotide sequence ID" value="NZ_CP114040.1"/>
</dbReference>
<dbReference type="GO" id="GO:0016301">
    <property type="term" value="F:kinase activity"/>
    <property type="evidence" value="ECO:0007669"/>
    <property type="project" value="UniProtKB-KW"/>
</dbReference>